<dbReference type="GO" id="GO:0005829">
    <property type="term" value="C:cytosol"/>
    <property type="evidence" value="ECO:0007669"/>
    <property type="project" value="TreeGrafter"/>
</dbReference>
<dbReference type="Pfam" id="PF02852">
    <property type="entry name" value="Pyr_redox_dim"/>
    <property type="match status" value="1"/>
</dbReference>
<feature type="domain" description="Pyridine nucleotide-disulphide oxidoreductase dimerisation" evidence="8">
    <location>
        <begin position="69"/>
        <end position="174"/>
    </location>
</feature>
<dbReference type="GO" id="GO:0006749">
    <property type="term" value="P:glutathione metabolic process"/>
    <property type="evidence" value="ECO:0007669"/>
    <property type="project" value="TreeGrafter"/>
</dbReference>
<evidence type="ECO:0008006" key="12">
    <source>
        <dbReference type="Google" id="ProtNLM"/>
    </source>
</evidence>
<evidence type="ECO:0000256" key="6">
    <source>
        <dbReference type="ARBA" id="ARBA00023157"/>
    </source>
</evidence>
<feature type="domain" description="FAD/NAD(P)-binding" evidence="9">
    <location>
        <begin position="4"/>
        <end position="48"/>
    </location>
</feature>
<evidence type="ECO:0000256" key="7">
    <source>
        <dbReference type="ARBA" id="ARBA00023284"/>
    </source>
</evidence>
<dbReference type="Proteomes" id="UP000271624">
    <property type="component" value="Unassembled WGS sequence"/>
</dbReference>
<comment type="similarity">
    <text evidence="2">Belongs to the class-I pyridine nucleotide-disulfide oxidoreductase family.</text>
</comment>
<dbReference type="InterPro" id="IPR023753">
    <property type="entry name" value="FAD/NAD-binding_dom"/>
</dbReference>
<dbReference type="InterPro" id="IPR036188">
    <property type="entry name" value="FAD/NAD-bd_sf"/>
</dbReference>
<sequence length="179" mass="19440">MLPEKAGIEVKQEAIAVDEYSCTSQRNIFAVGDCTNRPHWTPVAIASGRAFANTVFANQPRTVNLECIPLALSSLPEAATIGLTEAEAIDRYGESVRCYRSSFQPLFDSIAEPEHKILIKLVVDGNSNLVLGAHMVGEYAAEIIECLGLAIRKGATKKDFDTTIGIHPSAAEEFFTLKN</sequence>
<dbReference type="AlphaFoldDB" id="A0A3S1ISA2"/>
<keyword evidence="4" id="KW-0274">FAD</keyword>
<evidence type="ECO:0000256" key="5">
    <source>
        <dbReference type="ARBA" id="ARBA00023002"/>
    </source>
</evidence>
<reference evidence="10" key="2">
    <citation type="journal article" date="2019" name="Genome Biol. Evol.">
        <title>Day and night: Metabolic profiles and evolutionary relationships of six axenic non-marine cyanobacteria.</title>
        <authorList>
            <person name="Will S.E."/>
            <person name="Henke P."/>
            <person name="Boedeker C."/>
            <person name="Huang S."/>
            <person name="Brinkmann H."/>
            <person name="Rohde M."/>
            <person name="Jarek M."/>
            <person name="Friedl T."/>
            <person name="Seufert S."/>
            <person name="Schumacher M."/>
            <person name="Overmann J."/>
            <person name="Neumann-Schaal M."/>
            <person name="Petersen J."/>
        </authorList>
    </citation>
    <scope>NUCLEOTIDE SEQUENCE [LARGE SCALE GENOMIC DNA]</scope>
    <source>
        <strain evidence="10">PCC 7102</strain>
    </source>
</reference>
<name>A0A3S1ISA2_9CYAN</name>
<proteinExistence type="inferred from homology"/>
<dbReference type="GO" id="GO:0004362">
    <property type="term" value="F:glutathione-disulfide reductase (NADPH) activity"/>
    <property type="evidence" value="ECO:0007669"/>
    <property type="project" value="TreeGrafter"/>
</dbReference>
<reference evidence="10" key="1">
    <citation type="submission" date="2018-12" db="EMBL/GenBank/DDBJ databases">
        <authorList>
            <person name="Will S."/>
            <person name="Neumann-Schaal M."/>
            <person name="Henke P."/>
        </authorList>
    </citation>
    <scope>NUCLEOTIDE SEQUENCE</scope>
    <source>
        <strain evidence="10">PCC 7102</strain>
    </source>
</reference>
<dbReference type="GO" id="GO:0034599">
    <property type="term" value="P:cellular response to oxidative stress"/>
    <property type="evidence" value="ECO:0007669"/>
    <property type="project" value="TreeGrafter"/>
</dbReference>
<dbReference type="SUPFAM" id="SSF55424">
    <property type="entry name" value="FAD/NAD-linked reductases, dimerisation (C-terminal) domain"/>
    <property type="match status" value="1"/>
</dbReference>
<evidence type="ECO:0000256" key="1">
    <source>
        <dbReference type="ARBA" id="ARBA00001974"/>
    </source>
</evidence>
<dbReference type="Gene3D" id="3.50.50.60">
    <property type="entry name" value="FAD/NAD(P)-binding domain"/>
    <property type="match status" value="1"/>
</dbReference>
<dbReference type="GO" id="GO:0045454">
    <property type="term" value="P:cell redox homeostasis"/>
    <property type="evidence" value="ECO:0007669"/>
    <property type="project" value="InterPro"/>
</dbReference>
<keyword evidence="5" id="KW-0560">Oxidoreductase</keyword>
<dbReference type="GO" id="GO:0050660">
    <property type="term" value="F:flavin adenine dinucleotide binding"/>
    <property type="evidence" value="ECO:0007669"/>
    <property type="project" value="InterPro"/>
</dbReference>
<comment type="caution">
    <text evidence="10">The sequence shown here is derived from an EMBL/GenBank/DDBJ whole genome shotgun (WGS) entry which is preliminary data.</text>
</comment>
<dbReference type="PANTHER" id="PTHR42737">
    <property type="entry name" value="GLUTATHIONE REDUCTASE"/>
    <property type="match status" value="1"/>
</dbReference>
<keyword evidence="6" id="KW-1015">Disulfide bond</keyword>
<gene>
    <name evidence="10" type="ORF">DSM106972_066260</name>
</gene>
<dbReference type="InterPro" id="IPR046952">
    <property type="entry name" value="GSHR/TRXR-like"/>
</dbReference>
<keyword evidence="3" id="KW-0285">Flavoprotein</keyword>
<dbReference type="InterPro" id="IPR016156">
    <property type="entry name" value="FAD/NAD-linked_Rdtase_dimer_sf"/>
</dbReference>
<dbReference type="InterPro" id="IPR004099">
    <property type="entry name" value="Pyr_nucl-diS_OxRdtase_dimer"/>
</dbReference>
<evidence type="ECO:0000313" key="11">
    <source>
        <dbReference type="Proteomes" id="UP000271624"/>
    </source>
</evidence>
<dbReference type="Pfam" id="PF07992">
    <property type="entry name" value="Pyr_redox_2"/>
    <property type="match status" value="1"/>
</dbReference>
<dbReference type="SUPFAM" id="SSF51905">
    <property type="entry name" value="FAD/NAD(P)-binding domain"/>
    <property type="match status" value="1"/>
</dbReference>
<evidence type="ECO:0000256" key="4">
    <source>
        <dbReference type="ARBA" id="ARBA00022827"/>
    </source>
</evidence>
<keyword evidence="7" id="KW-0676">Redox-active center</keyword>
<evidence type="ECO:0000259" key="9">
    <source>
        <dbReference type="Pfam" id="PF07992"/>
    </source>
</evidence>
<evidence type="ECO:0000259" key="8">
    <source>
        <dbReference type="Pfam" id="PF02852"/>
    </source>
</evidence>
<keyword evidence="11" id="KW-1185">Reference proteome</keyword>
<organism evidence="10 11">
    <name type="scientific">Dulcicalothrix desertica PCC 7102</name>
    <dbReference type="NCBI Taxonomy" id="232991"/>
    <lineage>
        <taxon>Bacteria</taxon>
        <taxon>Bacillati</taxon>
        <taxon>Cyanobacteriota</taxon>
        <taxon>Cyanophyceae</taxon>
        <taxon>Nostocales</taxon>
        <taxon>Calotrichaceae</taxon>
        <taxon>Dulcicalothrix</taxon>
    </lineage>
</organism>
<evidence type="ECO:0000313" key="10">
    <source>
        <dbReference type="EMBL" id="RUT01529.1"/>
    </source>
</evidence>
<accession>A0A3S1ISA2</accession>
<dbReference type="PRINTS" id="PR00411">
    <property type="entry name" value="PNDRDTASEI"/>
</dbReference>
<dbReference type="PANTHER" id="PTHR42737:SF2">
    <property type="entry name" value="GLUTATHIONE REDUCTASE"/>
    <property type="match status" value="1"/>
</dbReference>
<comment type="cofactor">
    <cofactor evidence="1">
        <name>FAD</name>
        <dbReference type="ChEBI" id="CHEBI:57692"/>
    </cofactor>
</comment>
<dbReference type="EMBL" id="RSCL01000019">
    <property type="protein sequence ID" value="RUT01529.1"/>
    <property type="molecule type" value="Genomic_DNA"/>
</dbReference>
<dbReference type="Gene3D" id="3.30.390.30">
    <property type="match status" value="1"/>
</dbReference>
<evidence type="ECO:0000256" key="3">
    <source>
        <dbReference type="ARBA" id="ARBA00022630"/>
    </source>
</evidence>
<dbReference type="OrthoDB" id="9800167at2"/>
<protein>
    <recommendedName>
        <fullName evidence="12">Pyridine nucleotide-disulphide oxidoreductase dimerisation domain-containing protein</fullName>
    </recommendedName>
</protein>
<evidence type="ECO:0000256" key="2">
    <source>
        <dbReference type="ARBA" id="ARBA00007532"/>
    </source>
</evidence>